<accession>A0A9W7JL39</accession>
<dbReference type="GO" id="GO:0003677">
    <property type="term" value="F:DNA binding"/>
    <property type="evidence" value="ECO:0007669"/>
    <property type="project" value="UniProtKB-KW"/>
</dbReference>
<dbReference type="InterPro" id="IPR003340">
    <property type="entry name" value="B3_DNA-bd"/>
</dbReference>
<sequence>MIILSKMLSETDIRRRCTVPMKYFRMEGFPRPRLSLEGNPWVDFDVKDESGRHWSLRCSIRDIGDDSGRPKHPKPVLIKEWIPFVKSKELCAGDRVIIYEEQDKTGSMRHRIKVEKRTSPSETRRSPFRDQNPNGNKSSTNHNSSNESTVIFHHPEDHSADVLNHELGQTTATTTFSIDKEHITTTHCTSQDIAGYTRKRPRLSLSLELTLEPTTTGGMTAATSSSMDKKRTPTFHSHSQDIGCYNIETPSLNMNLGLTLKPTSMQEKEPTTIDFLRFL</sequence>
<evidence type="ECO:0000256" key="4">
    <source>
        <dbReference type="ARBA" id="ARBA00023163"/>
    </source>
</evidence>
<reference evidence="7" key="1">
    <citation type="submission" date="2023-05" db="EMBL/GenBank/DDBJ databases">
        <title>Genome and transcriptome analyses reveal genes involved in the formation of fine ridges on petal epidermal cells in Hibiscus trionum.</title>
        <authorList>
            <person name="Koshimizu S."/>
            <person name="Masuda S."/>
            <person name="Ishii T."/>
            <person name="Shirasu K."/>
            <person name="Hoshino A."/>
            <person name="Arita M."/>
        </authorList>
    </citation>
    <scope>NUCLEOTIDE SEQUENCE</scope>
    <source>
        <strain evidence="7">Hamamatsu line</strain>
    </source>
</reference>
<evidence type="ECO:0000256" key="5">
    <source>
        <dbReference type="ARBA" id="ARBA00023242"/>
    </source>
</evidence>
<dbReference type="InterPro" id="IPR015300">
    <property type="entry name" value="DNA-bd_pseudobarrel_sf"/>
</dbReference>
<evidence type="ECO:0000256" key="6">
    <source>
        <dbReference type="SAM" id="MobiDB-lite"/>
    </source>
</evidence>
<keyword evidence="8" id="KW-1185">Reference proteome</keyword>
<keyword evidence="4" id="KW-0804">Transcription</keyword>
<protein>
    <recommendedName>
        <fullName evidence="9">TF-B3 domain-containing protein</fullName>
    </recommendedName>
</protein>
<evidence type="ECO:0000313" key="8">
    <source>
        <dbReference type="Proteomes" id="UP001165190"/>
    </source>
</evidence>
<evidence type="ECO:0000313" key="7">
    <source>
        <dbReference type="EMBL" id="GMJ13964.1"/>
    </source>
</evidence>
<comment type="caution">
    <text evidence="7">The sequence shown here is derived from an EMBL/GenBank/DDBJ whole genome shotgun (WGS) entry which is preliminary data.</text>
</comment>
<keyword evidence="2" id="KW-0805">Transcription regulation</keyword>
<name>A0A9W7JL39_HIBTR</name>
<dbReference type="OrthoDB" id="983119at2759"/>
<dbReference type="Gene3D" id="2.40.330.10">
    <property type="entry name" value="DNA-binding pseudobarrel domain"/>
    <property type="match status" value="1"/>
</dbReference>
<feature type="compositionally biased region" description="Basic and acidic residues" evidence="6">
    <location>
        <begin position="115"/>
        <end position="128"/>
    </location>
</feature>
<comment type="subcellular location">
    <subcellularLocation>
        <location evidence="1">Nucleus</location>
    </subcellularLocation>
</comment>
<proteinExistence type="predicted"/>
<keyword evidence="5" id="KW-0539">Nucleus</keyword>
<gene>
    <name evidence="7" type="ORF">HRI_005065600</name>
</gene>
<dbReference type="GO" id="GO:0005634">
    <property type="term" value="C:nucleus"/>
    <property type="evidence" value="ECO:0007669"/>
    <property type="project" value="UniProtKB-SubCell"/>
</dbReference>
<dbReference type="EMBL" id="BSYR01000067">
    <property type="protein sequence ID" value="GMJ13964.1"/>
    <property type="molecule type" value="Genomic_DNA"/>
</dbReference>
<dbReference type="SUPFAM" id="SSF101936">
    <property type="entry name" value="DNA-binding pseudobarrel domain"/>
    <property type="match status" value="1"/>
</dbReference>
<feature type="compositionally biased region" description="Low complexity" evidence="6">
    <location>
        <begin position="215"/>
        <end position="226"/>
    </location>
</feature>
<dbReference type="Proteomes" id="UP001165190">
    <property type="component" value="Unassembled WGS sequence"/>
</dbReference>
<evidence type="ECO:0000256" key="3">
    <source>
        <dbReference type="ARBA" id="ARBA00023125"/>
    </source>
</evidence>
<feature type="region of interest" description="Disordered" evidence="6">
    <location>
        <begin position="215"/>
        <end position="238"/>
    </location>
</feature>
<dbReference type="CDD" id="cd10017">
    <property type="entry name" value="B3_DNA"/>
    <property type="match status" value="1"/>
</dbReference>
<organism evidence="7 8">
    <name type="scientific">Hibiscus trionum</name>
    <name type="common">Flower of an hour</name>
    <dbReference type="NCBI Taxonomy" id="183268"/>
    <lineage>
        <taxon>Eukaryota</taxon>
        <taxon>Viridiplantae</taxon>
        <taxon>Streptophyta</taxon>
        <taxon>Embryophyta</taxon>
        <taxon>Tracheophyta</taxon>
        <taxon>Spermatophyta</taxon>
        <taxon>Magnoliopsida</taxon>
        <taxon>eudicotyledons</taxon>
        <taxon>Gunneridae</taxon>
        <taxon>Pentapetalae</taxon>
        <taxon>rosids</taxon>
        <taxon>malvids</taxon>
        <taxon>Malvales</taxon>
        <taxon>Malvaceae</taxon>
        <taxon>Malvoideae</taxon>
        <taxon>Hibiscus</taxon>
    </lineage>
</organism>
<evidence type="ECO:0000256" key="2">
    <source>
        <dbReference type="ARBA" id="ARBA00023015"/>
    </source>
</evidence>
<feature type="compositionally biased region" description="Low complexity" evidence="6">
    <location>
        <begin position="134"/>
        <end position="148"/>
    </location>
</feature>
<dbReference type="AlphaFoldDB" id="A0A9W7JL39"/>
<keyword evidence="3" id="KW-0238">DNA-binding</keyword>
<evidence type="ECO:0000256" key="1">
    <source>
        <dbReference type="ARBA" id="ARBA00004123"/>
    </source>
</evidence>
<evidence type="ECO:0008006" key="9">
    <source>
        <dbReference type="Google" id="ProtNLM"/>
    </source>
</evidence>
<feature type="region of interest" description="Disordered" evidence="6">
    <location>
        <begin position="107"/>
        <end position="149"/>
    </location>
</feature>